<comment type="caution">
    <text evidence="2">The sequence shown here is derived from an EMBL/GenBank/DDBJ whole genome shotgun (WGS) entry which is preliminary data.</text>
</comment>
<reference evidence="2" key="1">
    <citation type="submission" date="2020-05" db="EMBL/GenBank/DDBJ databases">
        <title>Mycena genomes resolve the evolution of fungal bioluminescence.</title>
        <authorList>
            <person name="Tsai I.J."/>
        </authorList>
    </citation>
    <scope>NUCLEOTIDE SEQUENCE</scope>
    <source>
        <strain evidence="2">171206Taipei</strain>
    </source>
</reference>
<evidence type="ECO:0000313" key="2">
    <source>
        <dbReference type="EMBL" id="KAF7290834.1"/>
    </source>
</evidence>
<dbReference type="Proteomes" id="UP000636479">
    <property type="component" value="Unassembled WGS sequence"/>
</dbReference>
<proteinExistence type="predicted"/>
<dbReference type="PANTHER" id="PTHR34883">
    <property type="entry name" value="SERINE-RICH PROTEIN, PUTATIVE-RELATED-RELATED"/>
    <property type="match status" value="1"/>
</dbReference>
<sequence length="219" mass="21416">MLFSLVATTLAAASIAAAETITVKVGGQGGAPTFSPNNVTAKVNDVVVFQFSGSPGNHTVTQSSLASPCEPIQGGFDSGWVAVPANVTDASVAPTFALTITNADVPIWYYCKQLNPKGPKPHCELGMVGVINLGSKSFEQFTASAAAATTVGQSQGGLSGINAFATALPSPVAAGSSSGAPASSSSGAPGGDKKNGAVSFRAGGMVAGIAGVAAAALML</sequence>
<evidence type="ECO:0000313" key="3">
    <source>
        <dbReference type="Proteomes" id="UP000636479"/>
    </source>
</evidence>
<keyword evidence="1" id="KW-0732">Signal</keyword>
<organism evidence="2 3">
    <name type="scientific">Mycena indigotica</name>
    <dbReference type="NCBI Taxonomy" id="2126181"/>
    <lineage>
        <taxon>Eukaryota</taxon>
        <taxon>Fungi</taxon>
        <taxon>Dikarya</taxon>
        <taxon>Basidiomycota</taxon>
        <taxon>Agaricomycotina</taxon>
        <taxon>Agaricomycetes</taxon>
        <taxon>Agaricomycetidae</taxon>
        <taxon>Agaricales</taxon>
        <taxon>Marasmiineae</taxon>
        <taxon>Mycenaceae</taxon>
        <taxon>Mycena</taxon>
    </lineage>
</organism>
<dbReference type="EMBL" id="JACAZF010000014">
    <property type="protein sequence ID" value="KAF7290834.1"/>
    <property type="molecule type" value="Genomic_DNA"/>
</dbReference>
<accession>A0A8H6VR94</accession>
<dbReference type="SUPFAM" id="SSF49503">
    <property type="entry name" value="Cupredoxins"/>
    <property type="match status" value="1"/>
</dbReference>
<name>A0A8H6VR94_9AGAR</name>
<feature type="signal peptide" evidence="1">
    <location>
        <begin position="1"/>
        <end position="18"/>
    </location>
</feature>
<dbReference type="CDD" id="cd00920">
    <property type="entry name" value="Cupredoxin"/>
    <property type="match status" value="1"/>
</dbReference>
<gene>
    <name evidence="2" type="ORF">MIND_01324600</name>
</gene>
<feature type="chain" id="PRO_5034455793" description="Extracellular serine-rich protein" evidence="1">
    <location>
        <begin position="19"/>
        <end position="219"/>
    </location>
</feature>
<evidence type="ECO:0000256" key="1">
    <source>
        <dbReference type="SAM" id="SignalP"/>
    </source>
</evidence>
<dbReference type="RefSeq" id="XP_037214194.1">
    <property type="nucleotide sequence ID" value="XM_037369696.1"/>
</dbReference>
<dbReference type="Gene3D" id="2.60.40.420">
    <property type="entry name" value="Cupredoxins - blue copper proteins"/>
    <property type="match status" value="1"/>
</dbReference>
<protein>
    <recommendedName>
        <fullName evidence="4">Extracellular serine-rich protein</fullName>
    </recommendedName>
</protein>
<dbReference type="GeneID" id="59352212"/>
<dbReference type="InterPro" id="IPR008972">
    <property type="entry name" value="Cupredoxin"/>
</dbReference>
<dbReference type="InterPro" id="IPR052953">
    <property type="entry name" value="Ser-rich/MCO-related"/>
</dbReference>
<keyword evidence="3" id="KW-1185">Reference proteome</keyword>
<evidence type="ECO:0008006" key="4">
    <source>
        <dbReference type="Google" id="ProtNLM"/>
    </source>
</evidence>
<dbReference type="AlphaFoldDB" id="A0A8H6VR94"/>
<dbReference type="PANTHER" id="PTHR34883:SF15">
    <property type="entry name" value="EXTRACELLULAR SERINE-RICH PROTEIN"/>
    <property type="match status" value="1"/>
</dbReference>
<dbReference type="OrthoDB" id="2331100at2759"/>